<proteinExistence type="predicted"/>
<keyword evidence="1" id="KW-0812">Transmembrane</keyword>
<reference evidence="2" key="2">
    <citation type="submission" date="2018-05" db="EMBL/GenBank/DDBJ databases">
        <authorList>
            <person name="Lanie J.A."/>
            <person name="Ng W.-L."/>
            <person name="Kazmierczak K.M."/>
            <person name="Andrzejewski T.M."/>
            <person name="Davidsen T.M."/>
            <person name="Wayne K.J."/>
            <person name="Tettelin H."/>
            <person name="Glass J.I."/>
            <person name="Rusch D."/>
            <person name="Podicherti R."/>
            <person name="Tsui H.-C.T."/>
            <person name="Winkler M.E."/>
        </authorList>
    </citation>
    <scope>NUCLEOTIDE SEQUENCE [LARGE SCALE GENOMIC DNA]</scope>
    <source>
        <strain evidence="2">ZY111</strain>
    </source>
</reference>
<keyword evidence="3" id="KW-1185">Reference proteome</keyword>
<dbReference type="EMBL" id="QFRI01000004">
    <property type="protein sequence ID" value="PWH81664.1"/>
    <property type="molecule type" value="Genomic_DNA"/>
</dbReference>
<evidence type="ECO:0000256" key="1">
    <source>
        <dbReference type="SAM" id="Phobius"/>
    </source>
</evidence>
<protein>
    <submittedName>
        <fullName evidence="2">Uncharacterized protein</fullName>
    </submittedName>
</protein>
<name>A0A2U2X1N4_9FLAO</name>
<organism evidence="2 3">
    <name type="scientific">Algibacter marinivivus</name>
    <dbReference type="NCBI Taxonomy" id="2100723"/>
    <lineage>
        <taxon>Bacteria</taxon>
        <taxon>Pseudomonadati</taxon>
        <taxon>Bacteroidota</taxon>
        <taxon>Flavobacteriia</taxon>
        <taxon>Flavobacteriales</taxon>
        <taxon>Flavobacteriaceae</taxon>
        <taxon>Algibacter</taxon>
    </lineage>
</organism>
<feature type="transmembrane region" description="Helical" evidence="1">
    <location>
        <begin position="64"/>
        <end position="86"/>
    </location>
</feature>
<comment type="caution">
    <text evidence="2">The sequence shown here is derived from an EMBL/GenBank/DDBJ whole genome shotgun (WGS) entry which is preliminary data.</text>
</comment>
<dbReference type="AlphaFoldDB" id="A0A2U2X1N4"/>
<dbReference type="Proteomes" id="UP000245375">
    <property type="component" value="Unassembled WGS sequence"/>
</dbReference>
<gene>
    <name evidence="2" type="ORF">DIS18_13360</name>
</gene>
<evidence type="ECO:0000313" key="3">
    <source>
        <dbReference type="Proteomes" id="UP000245375"/>
    </source>
</evidence>
<keyword evidence="1" id="KW-0472">Membrane</keyword>
<keyword evidence="1" id="KW-1133">Transmembrane helix</keyword>
<evidence type="ECO:0000313" key="2">
    <source>
        <dbReference type="EMBL" id="PWH81664.1"/>
    </source>
</evidence>
<accession>A0A2U2X1N4</accession>
<sequence>MSFGVVQSAISSIKSNRNLLSKRSRLKNTLSAGKSKKIIFKKSYISDYELKKLSDKLKEEHRRILIKQVMVVSFIMLILLSIFLYYF</sequence>
<reference evidence="2" key="1">
    <citation type="submission" date="2018-05" db="EMBL/GenBank/DDBJ databases">
        <title>Algibacter marinivivus sp. nov., isolated from sample around a algae.</title>
        <authorList>
            <person name="Zhong X."/>
        </authorList>
    </citation>
    <scope>NUCLEOTIDE SEQUENCE [LARGE SCALE GENOMIC DNA]</scope>
    <source>
        <strain evidence="2">ZY111</strain>
    </source>
</reference>